<dbReference type="EMBL" id="NEDP02005557">
    <property type="protein sequence ID" value="OWF38704.1"/>
    <property type="molecule type" value="Genomic_DNA"/>
</dbReference>
<name>A0A210PQG9_MIZYE</name>
<accession>A0A210PQG9</accession>
<evidence type="ECO:0000313" key="1">
    <source>
        <dbReference type="EMBL" id="OWF38704.1"/>
    </source>
</evidence>
<proteinExistence type="predicted"/>
<sequence>MATTETKQQNEIFDEALGFIRKYPMKLFEEVERTVQGLDISLVNLKKDSKTAYSALPETVSLARVFGLPNISAKIAESLLVVFRHVGKTYSATEASAHQSSIPNDIRETATGVLSKLQESVRTLVTLSEINPDPKTISTACSEVPLTGNGSEVFIELKSAIKRLIEQEDTGACEATEVRFKGIVDCHDLYYTLDSLWEFVLHYIVILCIAQGKSQSTAEGYFEVIEGQRLDRESQSKILFKPEAEFAGVAAVFSNGNWPMLKKYTERSLSFQLEYFKSLNGRKVKLVSCGNTNETFAMFRHPPEKTLPFTQKRYVRVSKENHTIFYLDLIEETYFVIRLDAHRVLTLKVNRKGYLVTEKPGKYDKTAEKGQFNLVRLKKDIVMISCRHYPTCFVTMKCAEEDACLETKNIGAGNNSQWKLTVLD</sequence>
<keyword evidence="2" id="KW-1185">Reference proteome</keyword>
<dbReference type="Proteomes" id="UP000242188">
    <property type="component" value="Unassembled WGS sequence"/>
</dbReference>
<comment type="caution">
    <text evidence="1">The sequence shown here is derived from an EMBL/GenBank/DDBJ whole genome shotgun (WGS) entry which is preliminary data.</text>
</comment>
<organism evidence="1 2">
    <name type="scientific">Mizuhopecten yessoensis</name>
    <name type="common">Japanese scallop</name>
    <name type="synonym">Patinopecten yessoensis</name>
    <dbReference type="NCBI Taxonomy" id="6573"/>
    <lineage>
        <taxon>Eukaryota</taxon>
        <taxon>Metazoa</taxon>
        <taxon>Spiralia</taxon>
        <taxon>Lophotrochozoa</taxon>
        <taxon>Mollusca</taxon>
        <taxon>Bivalvia</taxon>
        <taxon>Autobranchia</taxon>
        <taxon>Pteriomorphia</taxon>
        <taxon>Pectinida</taxon>
        <taxon>Pectinoidea</taxon>
        <taxon>Pectinidae</taxon>
        <taxon>Mizuhopecten</taxon>
    </lineage>
</organism>
<reference evidence="1 2" key="1">
    <citation type="journal article" date="2017" name="Nat. Ecol. Evol.">
        <title>Scallop genome provides insights into evolution of bilaterian karyotype and development.</title>
        <authorList>
            <person name="Wang S."/>
            <person name="Zhang J."/>
            <person name="Jiao W."/>
            <person name="Li J."/>
            <person name="Xun X."/>
            <person name="Sun Y."/>
            <person name="Guo X."/>
            <person name="Huan P."/>
            <person name="Dong B."/>
            <person name="Zhang L."/>
            <person name="Hu X."/>
            <person name="Sun X."/>
            <person name="Wang J."/>
            <person name="Zhao C."/>
            <person name="Wang Y."/>
            <person name="Wang D."/>
            <person name="Huang X."/>
            <person name="Wang R."/>
            <person name="Lv J."/>
            <person name="Li Y."/>
            <person name="Zhang Z."/>
            <person name="Liu B."/>
            <person name="Lu W."/>
            <person name="Hui Y."/>
            <person name="Liang J."/>
            <person name="Zhou Z."/>
            <person name="Hou R."/>
            <person name="Li X."/>
            <person name="Liu Y."/>
            <person name="Li H."/>
            <person name="Ning X."/>
            <person name="Lin Y."/>
            <person name="Zhao L."/>
            <person name="Xing Q."/>
            <person name="Dou J."/>
            <person name="Li Y."/>
            <person name="Mao J."/>
            <person name="Guo H."/>
            <person name="Dou H."/>
            <person name="Li T."/>
            <person name="Mu C."/>
            <person name="Jiang W."/>
            <person name="Fu Q."/>
            <person name="Fu X."/>
            <person name="Miao Y."/>
            <person name="Liu J."/>
            <person name="Yu Q."/>
            <person name="Li R."/>
            <person name="Liao H."/>
            <person name="Li X."/>
            <person name="Kong Y."/>
            <person name="Jiang Z."/>
            <person name="Chourrout D."/>
            <person name="Li R."/>
            <person name="Bao Z."/>
        </authorList>
    </citation>
    <scope>NUCLEOTIDE SEQUENCE [LARGE SCALE GENOMIC DNA]</scope>
    <source>
        <strain evidence="1 2">PY_sf001</strain>
    </source>
</reference>
<dbReference type="AlphaFoldDB" id="A0A210PQG9"/>
<gene>
    <name evidence="1" type="ORF">KP79_PYT23182</name>
</gene>
<evidence type="ECO:0000313" key="2">
    <source>
        <dbReference type="Proteomes" id="UP000242188"/>
    </source>
</evidence>
<protein>
    <submittedName>
        <fullName evidence="1">Uncharacterized protein</fullName>
    </submittedName>
</protein>